<protein>
    <recommendedName>
        <fullName evidence="2">Carboxylesterase type B domain-containing protein</fullName>
    </recommendedName>
</protein>
<dbReference type="Proteomes" id="UP000626109">
    <property type="component" value="Unassembled WGS sequence"/>
</dbReference>
<reference evidence="3" key="1">
    <citation type="submission" date="2021-02" db="EMBL/GenBank/DDBJ databases">
        <authorList>
            <person name="Dougan E. K."/>
            <person name="Rhodes N."/>
            <person name="Thang M."/>
            <person name="Chan C."/>
        </authorList>
    </citation>
    <scope>NUCLEOTIDE SEQUENCE</scope>
</reference>
<name>A0A813IE63_POLGL</name>
<feature type="domain" description="Carboxylesterase type B" evidence="2">
    <location>
        <begin position="62"/>
        <end position="538"/>
    </location>
</feature>
<keyword evidence="1" id="KW-0732">Signal</keyword>
<proteinExistence type="predicted"/>
<dbReference type="InterPro" id="IPR029058">
    <property type="entry name" value="AB_hydrolase_fold"/>
</dbReference>
<dbReference type="EMBL" id="CAJNNW010006766">
    <property type="protein sequence ID" value="CAE8648611.1"/>
    <property type="molecule type" value="Genomic_DNA"/>
</dbReference>
<sequence>MLSPVAICATLLLIGASFSARQQALRVTLGIDAAGQTATHQLRQPQGRSISLEVKKAERAVRTVQTACGPVQGLQEGDITAWKGIPFARPPLRELRWRSPQEASCWEGTLAAFDFASSCPQQSASSPQQVVGDEDCLYLNIYARPGSFASGEDDSLLPVMVYIHGGSLVQGSGDTDFSNFMRHGCTDGCVVVVIQYRLDVLGWLANRALSQEQGGSSGNYGLLDQQMALQWVRRNIHDFAGDPDRVTVAGQSSGGTSIFALLASPASRGLFYAAISLSGSPNVSMDLSTAEVQNAGITAGCRGTGEELLSCLRNASVESLLAAKPACWSNPMQDILPTDGFQWHGRGSQCGLVIVDGRVVQQSSVQALSNGLVDVAFIVGNMGWESGTPQPMSQEQWSTHLSHAFAIFGEGVGHQVDVEFSDDAAVSSVKANRAVTTSYGLTCAAKHLARAALTGNYSSPIYVYVNNWSPAAFAPEWGPENQWAFHSWDLTVALEGWPANYTPGEGDLAHARFLQKSWYDLMKHGALSPADHAGWLPVNSDPGWPSVLATMVLADPADGGPGPSMISSYKAAICELFESVGIGQSYWWTN</sequence>
<evidence type="ECO:0000259" key="2">
    <source>
        <dbReference type="Pfam" id="PF00135"/>
    </source>
</evidence>
<dbReference type="Pfam" id="PF00135">
    <property type="entry name" value="COesterase"/>
    <property type="match status" value="1"/>
</dbReference>
<comment type="caution">
    <text evidence="3">The sequence shown here is derived from an EMBL/GenBank/DDBJ whole genome shotgun (WGS) entry which is preliminary data.</text>
</comment>
<dbReference type="PANTHER" id="PTHR11559">
    <property type="entry name" value="CARBOXYLESTERASE"/>
    <property type="match status" value="1"/>
</dbReference>
<dbReference type="SUPFAM" id="SSF53474">
    <property type="entry name" value="alpha/beta-Hydrolases"/>
    <property type="match status" value="1"/>
</dbReference>
<dbReference type="Gene3D" id="3.40.50.1820">
    <property type="entry name" value="alpha/beta hydrolase"/>
    <property type="match status" value="1"/>
</dbReference>
<accession>A0A813IE63</accession>
<dbReference type="InterPro" id="IPR019819">
    <property type="entry name" value="Carboxylesterase_B_CS"/>
</dbReference>
<dbReference type="AlphaFoldDB" id="A0A813IE63"/>
<evidence type="ECO:0000313" key="3">
    <source>
        <dbReference type="EMBL" id="CAE8648611.1"/>
    </source>
</evidence>
<evidence type="ECO:0000256" key="1">
    <source>
        <dbReference type="SAM" id="SignalP"/>
    </source>
</evidence>
<feature type="signal peptide" evidence="1">
    <location>
        <begin position="1"/>
        <end position="19"/>
    </location>
</feature>
<dbReference type="InterPro" id="IPR050309">
    <property type="entry name" value="Type-B_Carboxylest/Lipase"/>
</dbReference>
<evidence type="ECO:0000313" key="4">
    <source>
        <dbReference type="Proteomes" id="UP000626109"/>
    </source>
</evidence>
<dbReference type="InterPro" id="IPR002018">
    <property type="entry name" value="CarbesteraseB"/>
</dbReference>
<organism evidence="3 4">
    <name type="scientific">Polarella glacialis</name>
    <name type="common">Dinoflagellate</name>
    <dbReference type="NCBI Taxonomy" id="89957"/>
    <lineage>
        <taxon>Eukaryota</taxon>
        <taxon>Sar</taxon>
        <taxon>Alveolata</taxon>
        <taxon>Dinophyceae</taxon>
        <taxon>Suessiales</taxon>
        <taxon>Suessiaceae</taxon>
        <taxon>Polarella</taxon>
    </lineage>
</organism>
<feature type="chain" id="PRO_5032939805" description="Carboxylesterase type B domain-containing protein" evidence="1">
    <location>
        <begin position="20"/>
        <end position="590"/>
    </location>
</feature>
<gene>
    <name evidence="3" type="ORF">PGLA2088_LOCUS6713</name>
</gene>
<dbReference type="PROSITE" id="PS00941">
    <property type="entry name" value="CARBOXYLESTERASE_B_2"/>
    <property type="match status" value="1"/>
</dbReference>